<organism evidence="7 9">
    <name type="scientific">Rathayibacter rathayi</name>
    <name type="common">Corynebacterium rathayi</name>
    <dbReference type="NCBI Taxonomy" id="33887"/>
    <lineage>
        <taxon>Bacteria</taxon>
        <taxon>Bacillati</taxon>
        <taxon>Actinomycetota</taxon>
        <taxon>Actinomycetes</taxon>
        <taxon>Micrococcales</taxon>
        <taxon>Microbacteriaceae</taxon>
        <taxon>Rathayibacter</taxon>
    </lineage>
</organism>
<evidence type="ECO:0000256" key="2">
    <source>
        <dbReference type="ARBA" id="ARBA00022692"/>
    </source>
</evidence>
<feature type="transmembrane region" description="Helical" evidence="6">
    <location>
        <begin position="114"/>
        <end position="131"/>
    </location>
</feature>
<evidence type="ECO:0000256" key="1">
    <source>
        <dbReference type="ARBA" id="ARBA00004141"/>
    </source>
</evidence>
<dbReference type="GO" id="GO:0016020">
    <property type="term" value="C:membrane"/>
    <property type="evidence" value="ECO:0007669"/>
    <property type="project" value="UniProtKB-SubCell"/>
</dbReference>
<feature type="transmembrane region" description="Helical" evidence="6">
    <location>
        <begin position="163"/>
        <end position="181"/>
    </location>
</feature>
<protein>
    <submittedName>
        <fullName evidence="7">Hemolysin III</fullName>
    </submittedName>
</protein>
<reference evidence="9 10" key="1">
    <citation type="submission" date="2018-02" db="EMBL/GenBank/DDBJ databases">
        <title>Bacteriophage NCPPB3778 and a type I-E CRISPR drive the evolution of the US Biological Select Agent, Rathayibacter toxicus.</title>
        <authorList>
            <person name="Davis E.W.II."/>
            <person name="Tabima J.F."/>
            <person name="Weisberg A.J."/>
            <person name="Lopes L.D."/>
            <person name="Wiseman M.S."/>
            <person name="Wiseman M.S."/>
            <person name="Pupko T."/>
            <person name="Belcher M.S."/>
            <person name="Sechler A.J."/>
            <person name="Tancos M.A."/>
            <person name="Schroeder B.K."/>
            <person name="Murray T.D."/>
            <person name="Luster D.G."/>
            <person name="Schneider W.L."/>
            <person name="Rogers E."/>
            <person name="Andreote F.D."/>
            <person name="Grunwald N.J."/>
            <person name="Putnam M.L."/>
            <person name="Chang J.H."/>
        </authorList>
    </citation>
    <scope>NUCLEOTIDE SEQUENCE [LARGE SCALE GENOMIC DNA]</scope>
    <source>
        <strain evidence="8 10">AY1D6</strain>
        <strain evidence="7 9">AY1I9</strain>
    </source>
</reference>
<dbReference type="Proteomes" id="UP000237881">
    <property type="component" value="Unassembled WGS sequence"/>
</dbReference>
<dbReference type="RefSeq" id="WP_097165578.1">
    <property type="nucleotide sequence ID" value="NZ_CP028129.1"/>
</dbReference>
<feature type="transmembrane region" description="Helical" evidence="6">
    <location>
        <begin position="221"/>
        <end position="245"/>
    </location>
</feature>
<gene>
    <name evidence="7" type="ORF">C5C04_01170</name>
    <name evidence="8" type="ORF">C5C40_01175</name>
</gene>
<feature type="transmembrane region" description="Helical" evidence="6">
    <location>
        <begin position="187"/>
        <end position="209"/>
    </location>
</feature>
<evidence type="ECO:0000313" key="9">
    <source>
        <dbReference type="Proteomes" id="UP000237881"/>
    </source>
</evidence>
<evidence type="ECO:0000256" key="6">
    <source>
        <dbReference type="SAM" id="Phobius"/>
    </source>
</evidence>
<comment type="caution">
    <text evidence="7">The sequence shown here is derived from an EMBL/GenBank/DDBJ whole genome shotgun (WGS) entry which is preliminary data.</text>
</comment>
<comment type="subcellular location">
    <subcellularLocation>
        <location evidence="1">Membrane</location>
        <topology evidence="1">Multi-pass membrane protein</topology>
    </subcellularLocation>
</comment>
<feature type="transmembrane region" description="Helical" evidence="6">
    <location>
        <begin position="47"/>
        <end position="67"/>
    </location>
</feature>
<dbReference type="PANTHER" id="PTHR20855:SF3">
    <property type="entry name" value="LD03007P"/>
    <property type="match status" value="1"/>
</dbReference>
<dbReference type="EMBL" id="PSUL01000001">
    <property type="protein sequence ID" value="PPF16417.1"/>
    <property type="molecule type" value="Genomic_DNA"/>
</dbReference>
<evidence type="ECO:0000256" key="5">
    <source>
        <dbReference type="PIRSR" id="PIRSR604254-1"/>
    </source>
</evidence>
<keyword evidence="3 6" id="KW-1133">Transmembrane helix</keyword>
<evidence type="ECO:0000313" key="10">
    <source>
        <dbReference type="Proteomes" id="UP000239698"/>
    </source>
</evidence>
<feature type="transmembrane region" description="Helical" evidence="6">
    <location>
        <begin position="73"/>
        <end position="93"/>
    </location>
</feature>
<evidence type="ECO:0000256" key="4">
    <source>
        <dbReference type="ARBA" id="ARBA00023136"/>
    </source>
</evidence>
<keyword evidence="2 6" id="KW-0812">Transmembrane</keyword>
<dbReference type="PANTHER" id="PTHR20855">
    <property type="entry name" value="ADIPOR/PROGESTIN RECEPTOR-RELATED"/>
    <property type="match status" value="1"/>
</dbReference>
<keyword evidence="4 6" id="KW-0472">Membrane</keyword>
<keyword evidence="5" id="KW-0479">Metal-binding</keyword>
<evidence type="ECO:0000313" key="8">
    <source>
        <dbReference type="EMBL" id="PPH79929.1"/>
    </source>
</evidence>
<dbReference type="GeneID" id="49820549"/>
<accession>A0ABD6WD23</accession>
<feature type="binding site" evidence="5">
    <location>
        <position position="226"/>
    </location>
    <ligand>
        <name>Zn(2+)</name>
        <dbReference type="ChEBI" id="CHEBI:29105"/>
    </ligand>
</feature>
<evidence type="ECO:0000313" key="7">
    <source>
        <dbReference type="EMBL" id="PPF16417.1"/>
    </source>
</evidence>
<dbReference type="EMBL" id="PSVT01000001">
    <property type="protein sequence ID" value="PPH79929.1"/>
    <property type="molecule type" value="Genomic_DNA"/>
</dbReference>
<dbReference type="Pfam" id="PF03006">
    <property type="entry name" value="HlyIII"/>
    <property type="match status" value="1"/>
</dbReference>
<feature type="transmembrane region" description="Helical" evidence="6">
    <location>
        <begin position="137"/>
        <end position="156"/>
    </location>
</feature>
<evidence type="ECO:0000256" key="3">
    <source>
        <dbReference type="ARBA" id="ARBA00022989"/>
    </source>
</evidence>
<name>A0ABD6WD23_RATRA</name>
<feature type="binding site" evidence="5">
    <location>
        <position position="94"/>
    </location>
    <ligand>
        <name>Zn(2+)</name>
        <dbReference type="ChEBI" id="CHEBI:29105"/>
    </ligand>
</feature>
<dbReference type="InterPro" id="IPR004254">
    <property type="entry name" value="AdipoR/HlyIII-related"/>
</dbReference>
<proteinExistence type="predicted"/>
<keyword evidence="10" id="KW-1185">Reference proteome</keyword>
<dbReference type="Proteomes" id="UP000239698">
    <property type="component" value="Unassembled WGS sequence"/>
</dbReference>
<dbReference type="AlphaFoldDB" id="A0ABD6WD23"/>
<feature type="binding site" evidence="5">
    <location>
        <position position="222"/>
    </location>
    <ligand>
        <name>Zn(2+)</name>
        <dbReference type="ChEBI" id="CHEBI:29105"/>
    </ligand>
</feature>
<dbReference type="KEGG" id="rry:C1O28_08695"/>
<sequence length="251" mass="26586">MSSRPTPPPSDPSAHAADAADLSALPLVEDAIEQGPAAEVRPTWRGWIHAGIFPLAAVAGVVLVVLADGTAATGAAAVFATTSLLLFGNSALYHRFDWTPRTKMILKRIDHANIFLLIAGTYTPLAVLALPPAQGTLLLVLVWAGALLGIGFRVFWIGAPRWLYVPLYLLLGWAAVMYLGPLFEASAAMMVLVLVGGLCYSAGAVIYGIKKPNPVPGVFGFHEIFHALTAVAFLCHWTAALIVTLHPAYNA</sequence>
<keyword evidence="5" id="KW-0862">Zinc</keyword>